<dbReference type="GeneID" id="93166615"/>
<evidence type="ECO:0008006" key="4">
    <source>
        <dbReference type="Google" id="ProtNLM"/>
    </source>
</evidence>
<dbReference type="PATRIC" id="fig|742734.4.peg.6055"/>
<comment type="caution">
    <text evidence="2">The sequence shown here is derived from an EMBL/GenBank/DDBJ whole genome shotgun (WGS) entry which is preliminary data.</text>
</comment>
<dbReference type="RefSeq" id="WP_048931370.1">
    <property type="nucleotide sequence ID" value="NZ_KQ235889.1"/>
</dbReference>
<keyword evidence="1" id="KW-0812">Transmembrane</keyword>
<name>A0A0J9BB68_9FIRM</name>
<evidence type="ECO:0000256" key="1">
    <source>
        <dbReference type="SAM" id="Phobius"/>
    </source>
</evidence>
<sequence>MTDRMENQIREIQRRTQQKRHRLENRLLSVLTGSCLFLITGICMILERVKVPGVSTVTNGYSTVLLQEGKSAYVVTAIIAFCFGVGVTVLCIRYRNRQEHPENHSDKRTETLLK</sequence>
<gene>
    <name evidence="2" type="ORF">HMPREF9470_05649</name>
</gene>
<protein>
    <recommendedName>
        <fullName evidence="4">DUF4179 domain-containing protein</fullName>
    </recommendedName>
</protein>
<keyword evidence="1" id="KW-0472">Membrane</keyword>
<reference evidence="2 3" key="1">
    <citation type="submission" date="2011-04" db="EMBL/GenBank/DDBJ databases">
        <title>The Genome Sequence of Clostridium citroniae WAL-19142.</title>
        <authorList>
            <consortium name="The Broad Institute Genome Sequencing Platform"/>
            <person name="Earl A."/>
            <person name="Ward D."/>
            <person name="Feldgarden M."/>
            <person name="Gevers D."/>
            <person name="Warren Y.A."/>
            <person name="Tyrrell K.L."/>
            <person name="Citron D.M."/>
            <person name="Goldstein E.J."/>
            <person name="Daigneault M."/>
            <person name="Allen-Vercoe E."/>
            <person name="Young S.K."/>
            <person name="Zeng Q."/>
            <person name="Gargeya S."/>
            <person name="Fitzgerald M."/>
            <person name="Haas B."/>
            <person name="Abouelleil A."/>
            <person name="Alvarado L."/>
            <person name="Arachchi H.M."/>
            <person name="Berlin A."/>
            <person name="Brown A."/>
            <person name="Chapman S.B."/>
            <person name="Chen Z."/>
            <person name="Dunbar C."/>
            <person name="Freedman E."/>
            <person name="Gearin G."/>
            <person name="Gellesch M."/>
            <person name="Goldberg J."/>
            <person name="Griggs A."/>
            <person name="Gujja S."/>
            <person name="Heilman E.R."/>
            <person name="Heiman D."/>
            <person name="Howarth C."/>
            <person name="Larson L."/>
            <person name="Lui A."/>
            <person name="MacDonald P.J."/>
            <person name="Mehta T."/>
            <person name="Montmayeur A."/>
            <person name="Murphy C."/>
            <person name="Neiman D."/>
            <person name="Pearson M."/>
            <person name="Priest M."/>
            <person name="Roberts A."/>
            <person name="Saif S."/>
            <person name="Shea T."/>
            <person name="Shenoy N."/>
            <person name="Sisk P."/>
            <person name="Stolte C."/>
            <person name="Sykes S."/>
            <person name="White J."/>
            <person name="Yandava C."/>
            <person name="Wortman J."/>
            <person name="Nusbaum C."/>
            <person name="Birren B."/>
        </authorList>
    </citation>
    <scope>NUCLEOTIDE SEQUENCE [LARGE SCALE GENOMIC DNA]</scope>
    <source>
        <strain evidence="2 3">WAL-19142</strain>
    </source>
</reference>
<feature type="transmembrane region" description="Helical" evidence="1">
    <location>
        <begin position="27"/>
        <end position="51"/>
    </location>
</feature>
<dbReference type="OrthoDB" id="2065579at2"/>
<evidence type="ECO:0000313" key="2">
    <source>
        <dbReference type="EMBL" id="KMW09501.1"/>
    </source>
</evidence>
<dbReference type="Proteomes" id="UP000037392">
    <property type="component" value="Unassembled WGS sequence"/>
</dbReference>
<accession>A0A0J9BB68</accession>
<keyword evidence="1" id="KW-1133">Transmembrane helix</keyword>
<feature type="transmembrane region" description="Helical" evidence="1">
    <location>
        <begin position="71"/>
        <end position="92"/>
    </location>
</feature>
<evidence type="ECO:0000313" key="3">
    <source>
        <dbReference type="Proteomes" id="UP000037392"/>
    </source>
</evidence>
<organism evidence="2 3">
    <name type="scientific">[Clostridium] citroniae WAL-19142</name>
    <dbReference type="NCBI Taxonomy" id="742734"/>
    <lineage>
        <taxon>Bacteria</taxon>
        <taxon>Bacillati</taxon>
        <taxon>Bacillota</taxon>
        <taxon>Clostridia</taxon>
        <taxon>Lachnospirales</taxon>
        <taxon>Lachnospiraceae</taxon>
        <taxon>Enterocloster</taxon>
    </lineage>
</organism>
<proteinExistence type="predicted"/>
<dbReference type="EMBL" id="ADLK01000064">
    <property type="protein sequence ID" value="KMW09501.1"/>
    <property type="molecule type" value="Genomic_DNA"/>
</dbReference>
<dbReference type="AlphaFoldDB" id="A0A0J9BB68"/>